<dbReference type="OrthoDB" id="1002460at2"/>
<dbReference type="AlphaFoldDB" id="A0A1Y3QS42"/>
<evidence type="ECO:0000256" key="1">
    <source>
        <dbReference type="SAM" id="SignalP"/>
    </source>
</evidence>
<feature type="signal peptide" evidence="1">
    <location>
        <begin position="1"/>
        <end position="23"/>
    </location>
</feature>
<feature type="chain" id="PRO_5012621546" evidence="1">
    <location>
        <begin position="24"/>
        <end position="110"/>
    </location>
</feature>
<name>A0A1Y3QS42_9BACT</name>
<dbReference type="EMBL" id="NFHB01000008">
    <property type="protein sequence ID" value="OUN02416.1"/>
    <property type="molecule type" value="Genomic_DNA"/>
</dbReference>
<evidence type="ECO:0000313" key="2">
    <source>
        <dbReference type="EMBL" id="OUN02416.1"/>
    </source>
</evidence>
<reference evidence="3" key="1">
    <citation type="submission" date="2017-04" db="EMBL/GenBank/DDBJ databases">
        <title>Function of individual gut microbiota members based on whole genome sequencing of pure cultures obtained from chicken caecum.</title>
        <authorList>
            <person name="Medvecky M."/>
            <person name="Cejkova D."/>
            <person name="Polansky O."/>
            <person name="Karasova D."/>
            <person name="Kubasova T."/>
            <person name="Cizek A."/>
            <person name="Rychlik I."/>
        </authorList>
    </citation>
    <scope>NUCLEOTIDE SEQUENCE [LARGE SCALE GENOMIC DNA]</scope>
    <source>
        <strain evidence="3">An90</strain>
    </source>
</reference>
<proteinExistence type="predicted"/>
<accession>A0A1Y3QS42</accession>
<dbReference type="Proteomes" id="UP000195772">
    <property type="component" value="Unassembled WGS sequence"/>
</dbReference>
<keyword evidence="1" id="KW-0732">Signal</keyword>
<dbReference type="RefSeq" id="WP_087403173.1">
    <property type="nucleotide sequence ID" value="NZ_JADCKD010000003.1"/>
</dbReference>
<gene>
    <name evidence="2" type="ORF">B5G41_12155</name>
</gene>
<protein>
    <submittedName>
        <fullName evidence="2">Uncharacterized protein</fullName>
    </submittedName>
</protein>
<sequence>MIRYAPKRLYAALLLLILLAAYAGQKVHIYNEDHAHFSAHCGDLVPDNGAHTIIVDRCIIDDFYFFPYLDIAPTVHSFYARMLAVLLPEATRCKLCEQASGISLRAPPVA</sequence>
<comment type="caution">
    <text evidence="2">The sequence shown here is derived from an EMBL/GenBank/DDBJ whole genome shotgun (WGS) entry which is preliminary data.</text>
</comment>
<organism evidence="2 3">
    <name type="scientific">Alistipes onderdonkii</name>
    <dbReference type="NCBI Taxonomy" id="328813"/>
    <lineage>
        <taxon>Bacteria</taxon>
        <taxon>Pseudomonadati</taxon>
        <taxon>Bacteroidota</taxon>
        <taxon>Bacteroidia</taxon>
        <taxon>Bacteroidales</taxon>
        <taxon>Rikenellaceae</taxon>
        <taxon>Alistipes</taxon>
    </lineage>
</organism>
<evidence type="ECO:0000313" key="3">
    <source>
        <dbReference type="Proteomes" id="UP000195772"/>
    </source>
</evidence>